<feature type="chain" id="PRO_5015567412" evidence="1">
    <location>
        <begin position="25"/>
        <end position="221"/>
    </location>
</feature>
<evidence type="ECO:0000313" key="4">
    <source>
        <dbReference type="Proteomes" id="UP000238157"/>
    </source>
</evidence>
<feature type="domain" description="SGNH hydrolase-type esterase" evidence="2">
    <location>
        <begin position="60"/>
        <end position="210"/>
    </location>
</feature>
<dbReference type="PANTHER" id="PTHR30383">
    <property type="entry name" value="THIOESTERASE 1/PROTEASE 1/LYSOPHOSPHOLIPASE L1"/>
    <property type="match status" value="1"/>
</dbReference>
<dbReference type="CDD" id="cd04502">
    <property type="entry name" value="SGNH_hydrolase_like_7"/>
    <property type="match status" value="1"/>
</dbReference>
<dbReference type="Gene3D" id="3.40.50.1110">
    <property type="entry name" value="SGNH hydrolase"/>
    <property type="match status" value="1"/>
</dbReference>
<organism evidence="3 4">
    <name type="scientific">Mongoliibacter ruber</name>
    <dbReference type="NCBI Taxonomy" id="1750599"/>
    <lineage>
        <taxon>Bacteria</taxon>
        <taxon>Pseudomonadati</taxon>
        <taxon>Bacteroidota</taxon>
        <taxon>Cytophagia</taxon>
        <taxon>Cytophagales</taxon>
        <taxon>Cyclobacteriaceae</taxon>
        <taxon>Mongoliibacter</taxon>
    </lineage>
</organism>
<keyword evidence="4" id="KW-1185">Reference proteome</keyword>
<sequence length="221" mass="25418">MKNTPMKFLLYICCFSMLHFVSIAQDNSAFENEVERLVQKYKEAGWEKGGIVLTGSSSIRLWNNYKEDFSHLSIVNTGFGGSQMSDLLRYLDPLVLDFSPSKIFIYEGDNDVNSGKTTEAVLNEFKELIKKVKNENPNIEVYIIGVKPSPSRWDLKDDYQRLNDSLQALTQNEKNTYFINMWEPMLDGQGNPDPSLFMGDMLHLNAQGYSIWTDQIKLFLK</sequence>
<dbReference type="PANTHER" id="PTHR30383:SF5">
    <property type="entry name" value="SGNH HYDROLASE-TYPE ESTERASE DOMAIN-CONTAINING PROTEIN"/>
    <property type="match status" value="1"/>
</dbReference>
<dbReference type="Pfam" id="PF13472">
    <property type="entry name" value="Lipase_GDSL_2"/>
    <property type="match status" value="1"/>
</dbReference>
<dbReference type="InterPro" id="IPR013830">
    <property type="entry name" value="SGNH_hydro"/>
</dbReference>
<evidence type="ECO:0000256" key="1">
    <source>
        <dbReference type="SAM" id="SignalP"/>
    </source>
</evidence>
<dbReference type="AlphaFoldDB" id="A0A2T0WNB2"/>
<name>A0A2T0WNB2_9BACT</name>
<reference evidence="3 4" key="1">
    <citation type="submission" date="2018-03" db="EMBL/GenBank/DDBJ databases">
        <title>Genomic Encyclopedia of Archaeal and Bacterial Type Strains, Phase II (KMG-II): from individual species to whole genera.</title>
        <authorList>
            <person name="Goeker M."/>
        </authorList>
    </citation>
    <scope>NUCLEOTIDE SEQUENCE [LARGE SCALE GENOMIC DNA]</scope>
    <source>
        <strain evidence="3 4">DSM 27929</strain>
    </source>
</reference>
<dbReference type="EMBL" id="PVTR01000005">
    <property type="protein sequence ID" value="PRY88175.1"/>
    <property type="molecule type" value="Genomic_DNA"/>
</dbReference>
<dbReference type="InterPro" id="IPR051532">
    <property type="entry name" value="Ester_Hydrolysis_Enzymes"/>
</dbReference>
<comment type="caution">
    <text evidence="3">The sequence shown here is derived from an EMBL/GenBank/DDBJ whole genome shotgun (WGS) entry which is preliminary data.</text>
</comment>
<proteinExistence type="predicted"/>
<dbReference type="Proteomes" id="UP000238157">
    <property type="component" value="Unassembled WGS sequence"/>
</dbReference>
<dbReference type="SUPFAM" id="SSF52266">
    <property type="entry name" value="SGNH hydrolase"/>
    <property type="match status" value="1"/>
</dbReference>
<evidence type="ECO:0000313" key="3">
    <source>
        <dbReference type="EMBL" id="PRY88175.1"/>
    </source>
</evidence>
<dbReference type="OrthoDB" id="9790057at2"/>
<feature type="signal peptide" evidence="1">
    <location>
        <begin position="1"/>
        <end position="24"/>
    </location>
</feature>
<dbReference type="InterPro" id="IPR036514">
    <property type="entry name" value="SGNH_hydro_sf"/>
</dbReference>
<accession>A0A2T0WNB2</accession>
<protein>
    <submittedName>
        <fullName evidence="3">Lysophospholipase L1-like esterase</fullName>
    </submittedName>
</protein>
<gene>
    <name evidence="3" type="ORF">CLW00_105297</name>
</gene>
<dbReference type="RefSeq" id="WP_106133656.1">
    <property type="nucleotide sequence ID" value="NZ_PVTR01000005.1"/>
</dbReference>
<keyword evidence="1" id="KW-0732">Signal</keyword>
<dbReference type="GO" id="GO:0004622">
    <property type="term" value="F:phosphatidylcholine lysophospholipase activity"/>
    <property type="evidence" value="ECO:0007669"/>
    <property type="project" value="TreeGrafter"/>
</dbReference>
<evidence type="ECO:0000259" key="2">
    <source>
        <dbReference type="Pfam" id="PF13472"/>
    </source>
</evidence>